<gene>
    <name evidence="2" type="ordered locus">Dtur_0224</name>
</gene>
<protein>
    <recommendedName>
        <fullName evidence="1">SIS domain-containing protein</fullName>
    </recommendedName>
</protein>
<evidence type="ECO:0000313" key="3">
    <source>
        <dbReference type="Proteomes" id="UP000007719"/>
    </source>
</evidence>
<dbReference type="SUPFAM" id="SSF53697">
    <property type="entry name" value="SIS domain"/>
    <property type="match status" value="1"/>
</dbReference>
<dbReference type="InterPro" id="IPR001347">
    <property type="entry name" value="SIS_dom"/>
</dbReference>
<dbReference type="RefSeq" id="WP_012582638.1">
    <property type="nucleotide sequence ID" value="NC_011661.1"/>
</dbReference>
<dbReference type="Pfam" id="PF13580">
    <property type="entry name" value="SIS_2"/>
    <property type="match status" value="1"/>
</dbReference>
<dbReference type="STRING" id="515635.Dtur_0224"/>
<dbReference type="OrthoDB" id="9813831at2"/>
<evidence type="ECO:0000259" key="1">
    <source>
        <dbReference type="PROSITE" id="PS51464"/>
    </source>
</evidence>
<dbReference type="InParanoid" id="B8E1M8"/>
<dbReference type="PROSITE" id="PS51464">
    <property type="entry name" value="SIS"/>
    <property type="match status" value="1"/>
</dbReference>
<dbReference type="Gene3D" id="3.40.50.10490">
    <property type="entry name" value="Glucose-6-phosphate isomerase like protein, domain 1"/>
    <property type="match status" value="1"/>
</dbReference>
<keyword evidence="3" id="KW-1185">Reference proteome</keyword>
<dbReference type="HOGENOM" id="CLU_089975_0_0_0"/>
<dbReference type="GO" id="GO:1901135">
    <property type="term" value="P:carbohydrate derivative metabolic process"/>
    <property type="evidence" value="ECO:0007669"/>
    <property type="project" value="InterPro"/>
</dbReference>
<accession>B8E1M8</accession>
<feature type="domain" description="SIS" evidence="1">
    <location>
        <begin position="28"/>
        <end position="207"/>
    </location>
</feature>
<reference evidence="3" key="1">
    <citation type="journal article" date="2016" name="Front. Microbiol.">
        <title>The complete genome sequence of hyperthermophile Dictyoglomus turgidum DSM 6724 reveals a specialized carbohydrate fermentor.</title>
        <authorList>
            <person name="Brumm P.J."/>
            <person name="Gowda K."/>
            <person name="Robb F.T."/>
            <person name="Mead D.A."/>
        </authorList>
    </citation>
    <scope>NUCLEOTIDE SEQUENCE [LARGE SCALE GENOMIC DNA]</scope>
    <source>
        <strain evidence="3">DSM 6724 / Z-1310</strain>
    </source>
</reference>
<dbReference type="NCBIfam" id="NF002805">
    <property type="entry name" value="PRK02947.1"/>
    <property type="match status" value="1"/>
</dbReference>
<dbReference type="EMBL" id="CP001251">
    <property type="protein sequence ID" value="ACK41553.1"/>
    <property type="molecule type" value="Genomic_DNA"/>
</dbReference>
<dbReference type="AlphaFoldDB" id="B8E1M8"/>
<dbReference type="InterPro" id="IPR046348">
    <property type="entry name" value="SIS_dom_sf"/>
</dbReference>
<sequence length="240" mass="27414">MRYLKSMIVLLEELEKEEESFHKVIDKTVDVIRNGGIIHILGYGHYNAIPMELFFKPGVLSCINPILDISTLYPENIYKANYLEKIEDYGKNLISNENIKESDILYIISYTGRDFIAIDACLEAKKKGIFTIGFINRENSIKPSKHSSKKNLKDLVDLAVLLPGPSDELLLSLKENKDVRVGNLGVLLPLLVINDILVEVIYKIEEIGIIPPVFRLPINEKNKEINKKLIDIYKEKIRGF</sequence>
<name>B8E1M8_DICTD</name>
<dbReference type="eggNOG" id="COG4821">
    <property type="taxonomic scope" value="Bacteria"/>
</dbReference>
<evidence type="ECO:0000313" key="2">
    <source>
        <dbReference type="EMBL" id="ACK41553.1"/>
    </source>
</evidence>
<dbReference type="KEGG" id="dtu:Dtur_0224"/>
<dbReference type="GO" id="GO:0097367">
    <property type="term" value="F:carbohydrate derivative binding"/>
    <property type="evidence" value="ECO:0007669"/>
    <property type="project" value="InterPro"/>
</dbReference>
<organism evidence="2 3">
    <name type="scientific">Dictyoglomus turgidum (strain DSM 6724 / Z-1310)</name>
    <dbReference type="NCBI Taxonomy" id="515635"/>
    <lineage>
        <taxon>Bacteria</taxon>
        <taxon>Pseudomonadati</taxon>
        <taxon>Dictyoglomota</taxon>
        <taxon>Dictyoglomia</taxon>
        <taxon>Dictyoglomales</taxon>
        <taxon>Dictyoglomaceae</taxon>
        <taxon>Dictyoglomus</taxon>
    </lineage>
</organism>
<dbReference type="EnsemblBacteria" id="ACK41553">
    <property type="protein sequence ID" value="ACK41553"/>
    <property type="gene ID" value="Dtur_0224"/>
</dbReference>
<proteinExistence type="predicted"/>
<dbReference type="Proteomes" id="UP000007719">
    <property type="component" value="Chromosome"/>
</dbReference>